<dbReference type="RefSeq" id="WP_245348978.1">
    <property type="nucleotide sequence ID" value="NZ_BAAAJV010000016.1"/>
</dbReference>
<evidence type="ECO:0000256" key="7">
    <source>
        <dbReference type="ARBA" id="ARBA00022967"/>
    </source>
</evidence>
<gene>
    <name evidence="11" type="ORF">JOF44_003238</name>
</gene>
<feature type="region of interest" description="Disordered" evidence="9">
    <location>
        <begin position="531"/>
        <end position="565"/>
    </location>
</feature>
<keyword evidence="12" id="KW-1185">Reference proteome</keyword>
<dbReference type="InterPro" id="IPR003593">
    <property type="entry name" value="AAA+_ATPase"/>
</dbReference>
<feature type="domain" description="ABC transporter" evidence="10">
    <location>
        <begin position="288"/>
        <end position="533"/>
    </location>
</feature>
<name>A0ABS4YNG0_9MICO</name>
<evidence type="ECO:0000256" key="2">
    <source>
        <dbReference type="ARBA" id="ARBA00022475"/>
    </source>
</evidence>
<evidence type="ECO:0000259" key="10">
    <source>
        <dbReference type="PROSITE" id="PS50893"/>
    </source>
</evidence>
<feature type="compositionally biased region" description="Basic and acidic residues" evidence="9">
    <location>
        <begin position="7"/>
        <end position="22"/>
    </location>
</feature>
<evidence type="ECO:0000256" key="4">
    <source>
        <dbReference type="ARBA" id="ARBA00022737"/>
    </source>
</evidence>
<keyword evidence="5" id="KW-0547">Nucleotide-binding</keyword>
<evidence type="ECO:0000256" key="5">
    <source>
        <dbReference type="ARBA" id="ARBA00022741"/>
    </source>
</evidence>
<keyword evidence="6 11" id="KW-0067">ATP-binding</keyword>
<dbReference type="PROSITE" id="PS00211">
    <property type="entry name" value="ABC_TRANSPORTER_1"/>
    <property type="match status" value="1"/>
</dbReference>
<dbReference type="PANTHER" id="PTHR43790">
    <property type="entry name" value="CARBOHYDRATE TRANSPORT ATP-BINDING PROTEIN MG119-RELATED"/>
    <property type="match status" value="1"/>
</dbReference>
<dbReference type="InterPro" id="IPR017871">
    <property type="entry name" value="ABC_transporter-like_CS"/>
</dbReference>
<evidence type="ECO:0000256" key="3">
    <source>
        <dbReference type="ARBA" id="ARBA00022597"/>
    </source>
</evidence>
<dbReference type="GO" id="GO:0005524">
    <property type="term" value="F:ATP binding"/>
    <property type="evidence" value="ECO:0007669"/>
    <property type="project" value="UniProtKB-KW"/>
</dbReference>
<evidence type="ECO:0000313" key="11">
    <source>
        <dbReference type="EMBL" id="MBP2410335.1"/>
    </source>
</evidence>
<keyword evidence="1" id="KW-0813">Transport</keyword>
<dbReference type="CDD" id="cd03216">
    <property type="entry name" value="ABC_Carb_Monos_I"/>
    <property type="match status" value="1"/>
</dbReference>
<accession>A0ABS4YNG0</accession>
<dbReference type="Gene3D" id="3.40.50.300">
    <property type="entry name" value="P-loop containing nucleotide triphosphate hydrolases"/>
    <property type="match status" value="2"/>
</dbReference>
<evidence type="ECO:0000256" key="8">
    <source>
        <dbReference type="ARBA" id="ARBA00023136"/>
    </source>
</evidence>
<dbReference type="SUPFAM" id="SSF52540">
    <property type="entry name" value="P-loop containing nucleoside triphosphate hydrolases"/>
    <property type="match status" value="2"/>
</dbReference>
<dbReference type="Proteomes" id="UP000698222">
    <property type="component" value="Unassembled WGS sequence"/>
</dbReference>
<proteinExistence type="predicted"/>
<dbReference type="Pfam" id="PF00005">
    <property type="entry name" value="ABC_tran"/>
    <property type="match status" value="2"/>
</dbReference>
<feature type="domain" description="ABC transporter" evidence="10">
    <location>
        <begin position="41"/>
        <end position="277"/>
    </location>
</feature>
<keyword evidence="7" id="KW-1278">Translocase</keyword>
<reference evidence="11 12" key="1">
    <citation type="submission" date="2021-03" db="EMBL/GenBank/DDBJ databases">
        <title>Sequencing the genomes of 1000 actinobacteria strains.</title>
        <authorList>
            <person name="Klenk H.-P."/>
        </authorList>
    </citation>
    <scope>NUCLEOTIDE SEQUENCE [LARGE SCALE GENOMIC DNA]</scope>
    <source>
        <strain evidence="11 12">DSM 14564</strain>
    </source>
</reference>
<keyword evidence="4" id="KW-0677">Repeat</keyword>
<sequence length="565" mass="61575">MRQPRRRSAEARTLDEHDEKHTKNGSGQDGPGEDASPELLLGVRGAVKEFPGVRALSEMRLDLRAGEVLALVGENGAGKSTLMKLLAGVHTPDAGSFHYLGRPLRVSGPRDAAQQGLAIIHQELNLMSTLTVAENIYIGREPTFGGLLTRPAQLRARAQELLDRLGMDLDPSAEVGTLPVAQQQMVEIAKALSYDARVLIMDEPTAALNERETDALHELIRRFVTPSTGVIYISHRMEELRRIADRVQVIRDGEYVDATPMAEATLEDVITKMVGRAVNTRTGPQGVRRDRSVVLEVEGLRSTPRVADATFDLREGEILGFAGLMGAGRTETARALIGSLPRQAGRVRYRGRPVTFRSPAHAAQHGFGYLSEDRKQLGLLLDHSVQRNMELSALSDRFQTAGFTRDRASYRAAVEQSRRLRVKTPDVAQRVKNLSGGNQQKVVIGRWLLKDCDVLIFDEPTRGIDVGAKEEIYDLLEELAAAGRSIIMISSDLPEVLRMSHRVAVMSEGRVTGVLDAAEADQESIMALATAGSDADLSAEPRVGTDTAKGTGASDHLPTDEAGDR</sequence>
<evidence type="ECO:0000256" key="6">
    <source>
        <dbReference type="ARBA" id="ARBA00022840"/>
    </source>
</evidence>
<dbReference type="CDD" id="cd03215">
    <property type="entry name" value="ABC_Carb_Monos_II"/>
    <property type="match status" value="1"/>
</dbReference>
<dbReference type="InterPro" id="IPR050107">
    <property type="entry name" value="ABC_carbohydrate_import_ATPase"/>
</dbReference>
<keyword evidence="3" id="KW-0762">Sugar transport</keyword>
<keyword evidence="2" id="KW-1003">Cell membrane</keyword>
<dbReference type="InterPro" id="IPR027417">
    <property type="entry name" value="P-loop_NTPase"/>
</dbReference>
<evidence type="ECO:0000256" key="1">
    <source>
        <dbReference type="ARBA" id="ARBA00022448"/>
    </source>
</evidence>
<dbReference type="InterPro" id="IPR003439">
    <property type="entry name" value="ABC_transporter-like_ATP-bd"/>
</dbReference>
<keyword evidence="8" id="KW-0472">Membrane</keyword>
<evidence type="ECO:0000313" key="12">
    <source>
        <dbReference type="Proteomes" id="UP000698222"/>
    </source>
</evidence>
<organism evidence="11 12">
    <name type="scientific">Brachybacterium fresconis</name>
    <dbReference type="NCBI Taxonomy" id="173363"/>
    <lineage>
        <taxon>Bacteria</taxon>
        <taxon>Bacillati</taxon>
        <taxon>Actinomycetota</taxon>
        <taxon>Actinomycetes</taxon>
        <taxon>Micrococcales</taxon>
        <taxon>Dermabacteraceae</taxon>
        <taxon>Brachybacterium</taxon>
    </lineage>
</organism>
<dbReference type="EMBL" id="JAGIOC010000001">
    <property type="protein sequence ID" value="MBP2410335.1"/>
    <property type="molecule type" value="Genomic_DNA"/>
</dbReference>
<dbReference type="PANTHER" id="PTHR43790:SF3">
    <property type="entry name" value="D-ALLOSE IMPORT ATP-BINDING PROTEIN ALSA-RELATED"/>
    <property type="match status" value="1"/>
</dbReference>
<feature type="region of interest" description="Disordered" evidence="9">
    <location>
        <begin position="1"/>
        <end position="37"/>
    </location>
</feature>
<comment type="caution">
    <text evidence="11">The sequence shown here is derived from an EMBL/GenBank/DDBJ whole genome shotgun (WGS) entry which is preliminary data.</text>
</comment>
<dbReference type="SMART" id="SM00382">
    <property type="entry name" value="AAA"/>
    <property type="match status" value="2"/>
</dbReference>
<dbReference type="PROSITE" id="PS50893">
    <property type="entry name" value="ABC_TRANSPORTER_2"/>
    <property type="match status" value="2"/>
</dbReference>
<evidence type="ECO:0000256" key="9">
    <source>
        <dbReference type="SAM" id="MobiDB-lite"/>
    </source>
</evidence>
<protein>
    <submittedName>
        <fullName evidence="11">Ribose transport system ATP-binding protein</fullName>
    </submittedName>
</protein>